<dbReference type="GO" id="GO:0000226">
    <property type="term" value="P:microtubule cytoskeleton organization"/>
    <property type="evidence" value="ECO:0007669"/>
    <property type="project" value="TreeGrafter"/>
</dbReference>
<dbReference type="GO" id="GO:0008017">
    <property type="term" value="F:microtubule binding"/>
    <property type="evidence" value="ECO:0007669"/>
    <property type="project" value="TreeGrafter"/>
</dbReference>
<evidence type="ECO:0000259" key="2">
    <source>
        <dbReference type="SMART" id="SM01349"/>
    </source>
</evidence>
<dbReference type="PANTHER" id="PTHR21567">
    <property type="entry name" value="CLASP"/>
    <property type="match status" value="1"/>
</dbReference>
<evidence type="ECO:0000313" key="3">
    <source>
        <dbReference type="EMBL" id="KAF8690019.1"/>
    </source>
</evidence>
<proteinExistence type="predicted"/>
<dbReference type="InterPro" id="IPR011989">
    <property type="entry name" value="ARM-like"/>
</dbReference>
<dbReference type="InterPro" id="IPR016024">
    <property type="entry name" value="ARM-type_fold"/>
</dbReference>
<comment type="caution">
    <text evidence="3">The sequence shown here is derived from an EMBL/GenBank/DDBJ whole genome shotgun (WGS) entry which is preliminary data.</text>
</comment>
<dbReference type="GO" id="GO:0005881">
    <property type="term" value="C:cytoplasmic microtubule"/>
    <property type="evidence" value="ECO:0007669"/>
    <property type="project" value="TreeGrafter"/>
</dbReference>
<organism evidence="3 4">
    <name type="scientific">Digitaria exilis</name>
    <dbReference type="NCBI Taxonomy" id="1010633"/>
    <lineage>
        <taxon>Eukaryota</taxon>
        <taxon>Viridiplantae</taxon>
        <taxon>Streptophyta</taxon>
        <taxon>Embryophyta</taxon>
        <taxon>Tracheophyta</taxon>
        <taxon>Spermatophyta</taxon>
        <taxon>Magnoliopsida</taxon>
        <taxon>Liliopsida</taxon>
        <taxon>Poales</taxon>
        <taxon>Poaceae</taxon>
        <taxon>PACMAD clade</taxon>
        <taxon>Panicoideae</taxon>
        <taxon>Panicodae</taxon>
        <taxon>Paniceae</taxon>
        <taxon>Anthephorinae</taxon>
        <taxon>Digitaria</taxon>
    </lineage>
</organism>
<evidence type="ECO:0000313" key="4">
    <source>
        <dbReference type="Proteomes" id="UP000636709"/>
    </source>
</evidence>
<dbReference type="EMBL" id="JACEFO010001996">
    <property type="protein sequence ID" value="KAF8690019.1"/>
    <property type="molecule type" value="Genomic_DNA"/>
</dbReference>
<accession>A0A835B7I6</accession>
<feature type="region of interest" description="Disordered" evidence="1">
    <location>
        <begin position="878"/>
        <end position="902"/>
    </location>
</feature>
<dbReference type="PANTHER" id="PTHR21567:SF64">
    <property type="entry name" value="OS02G0816300 PROTEIN"/>
    <property type="match status" value="1"/>
</dbReference>
<dbReference type="Proteomes" id="UP000636709">
    <property type="component" value="Unassembled WGS sequence"/>
</dbReference>
<evidence type="ECO:0000256" key="1">
    <source>
        <dbReference type="SAM" id="MobiDB-lite"/>
    </source>
</evidence>
<dbReference type="OrthoDB" id="46159at2759"/>
<gene>
    <name evidence="3" type="ORF">HU200_041660</name>
</gene>
<feature type="domain" description="TOG" evidence="2">
    <location>
        <begin position="571"/>
        <end position="815"/>
    </location>
</feature>
<feature type="region of interest" description="Disordered" evidence="1">
    <location>
        <begin position="504"/>
        <end position="541"/>
    </location>
</feature>
<protein>
    <recommendedName>
        <fullName evidence="2">TOG domain-containing protein</fullName>
    </recommendedName>
</protein>
<feature type="compositionally biased region" description="Basic and acidic residues" evidence="1">
    <location>
        <begin position="942"/>
        <end position="953"/>
    </location>
</feature>
<dbReference type="Pfam" id="PF21040">
    <property type="entry name" value="CEP104-like_TOG"/>
    <property type="match status" value="1"/>
</dbReference>
<sequence length="1165" mass="129400">MASSAAVARLRELAPAPGADELDAPGAAALAECCAGLLRPGGGDGEAAREALEALCAAGGGGAMRRHAEGLAPLVVARLGDADAAVREAARRFFVLLMEMKEMNARTESTQPNSCTSNSDDQHCTTIKMESSATSQLRTSSKEKISSRDISILAGEGDITRTLVEPIKVFSEKDLLREIEKVISILQPDNEWSIRIPAMQRVEGLVLGGSFFACHLLNFLSKELLRDFEPYAELLIPVLLKNVVITILVIAESADNCIKEMLRNCKVARILPRIIESAKNDRSAILRARCCEYAILMLEYWVDTPEIQRSANLYEDLVKCCIADATSEMINDEDAETHQRQLSPIQNVELRQPQPSSCIPAVMDKVVKVDSETSFSSGDLQSSQRLHLLYDDMTSKVQDQGSKADISAKGSSFEDKITLGMEENTSRGTDKCDSGAPSEMPLTDAAVVTIVQDKAECISNPEERSSQQVQRPEEFSELTSLTPTINLRESGNLLKQNPVEVISDVGSGGKLGPQQEKKHSFSTPKKSAVSKEPRNTYTPNFRRPLLSKQMTNWFYASTKSDLDEKKLILGEAINNMDVPSSLTEALSLGLNPRSDWMMKVYAFDFLRQCILERGPKGIQEVAQNFEKVIRLVSRYLDDPHHKVAQAALSSLTEIMPAFKKPFEHYLDKTLPHIFSRLNDPKESIGQQCLAILKLASEIYFIDSLLPALLRSLDEQKSPKSKLAVLEFANASFVKCTINSESYSSSSFLKPWFGKLALSLKDKSKKLKEAAVIGFSYIYCHYDPASMLSFLVSLSMEEQKRLIQAMKQKIPMVESDLEEFLQRRRHRQKAPSFDIFTAKSPLHLASQSAKSPMHPAYRPAKSPLHPAYQHAKSPLHPAYQHAKSPLHPTYQSAKSPMYPAHQSNSMKSDDCFSSALLCLPDISLEVQGRHTERTEFESSNESYGHKSEMIDKKSSTMRPRNGLPRRIDFSVMADNIVQSASRDSQHMKIFDEPNAVGCVLMSTHFQNLHQMSSSLLEMLDDPDVPTRELALSLLVEILEKHAISSQLACQDEKILIIIINSLSKLVVRLSQESLMAHLSTFLPALLDAFENHSPYVRKIRPWGNFIESDPVNIEVMHAVMVCVVDTYLKLGPSLLPYLEGLDGAQLQLVTTYASRLSQARFIAADG</sequence>
<dbReference type="InterPro" id="IPR024395">
    <property type="entry name" value="CLASP_N_dom"/>
</dbReference>
<dbReference type="InterPro" id="IPR034085">
    <property type="entry name" value="TOG"/>
</dbReference>
<name>A0A835B7I6_9POAL</name>
<feature type="region of interest" description="Disordered" evidence="1">
    <location>
        <begin position="929"/>
        <end position="962"/>
    </location>
</feature>
<reference evidence="3" key="1">
    <citation type="submission" date="2020-07" db="EMBL/GenBank/DDBJ databases">
        <title>Genome sequence and genetic diversity analysis of an under-domesticated orphan crop, white fonio (Digitaria exilis).</title>
        <authorList>
            <person name="Bennetzen J.L."/>
            <person name="Chen S."/>
            <person name="Ma X."/>
            <person name="Wang X."/>
            <person name="Yssel A.E.J."/>
            <person name="Chaluvadi S.R."/>
            <person name="Johnson M."/>
            <person name="Gangashetty P."/>
            <person name="Hamidou F."/>
            <person name="Sanogo M.D."/>
            <person name="Zwaenepoel A."/>
            <person name="Wallace J."/>
            <person name="Van De Peer Y."/>
            <person name="Van Deynze A."/>
        </authorList>
    </citation>
    <scope>NUCLEOTIDE SEQUENCE</scope>
    <source>
        <tissue evidence="3">Leaves</tissue>
    </source>
</reference>
<keyword evidence="4" id="KW-1185">Reference proteome</keyword>
<dbReference type="SMART" id="SM01349">
    <property type="entry name" value="TOG"/>
    <property type="match status" value="1"/>
</dbReference>
<dbReference type="Gene3D" id="1.25.10.10">
    <property type="entry name" value="Leucine-rich Repeat Variant"/>
    <property type="match status" value="3"/>
</dbReference>
<dbReference type="AlphaFoldDB" id="A0A835B7I6"/>
<feature type="region of interest" description="Disordered" evidence="1">
    <location>
        <begin position="460"/>
        <end position="482"/>
    </location>
</feature>
<dbReference type="Pfam" id="PF12348">
    <property type="entry name" value="CLASP_N"/>
    <property type="match status" value="1"/>
</dbReference>
<dbReference type="SUPFAM" id="SSF48371">
    <property type="entry name" value="ARM repeat"/>
    <property type="match status" value="1"/>
</dbReference>